<dbReference type="SUPFAM" id="SSF160379">
    <property type="entry name" value="SP0830-like"/>
    <property type="match status" value="1"/>
</dbReference>
<dbReference type="Pfam" id="PF08002">
    <property type="entry name" value="DUF1697"/>
    <property type="match status" value="1"/>
</dbReference>
<evidence type="ECO:0000313" key="1">
    <source>
        <dbReference type="EMBL" id="MFC4221018.1"/>
    </source>
</evidence>
<evidence type="ECO:0000313" key="2">
    <source>
        <dbReference type="Proteomes" id="UP001595841"/>
    </source>
</evidence>
<dbReference type="InterPro" id="IPR012545">
    <property type="entry name" value="DUF1697"/>
</dbReference>
<accession>A0ABV8PLH1</accession>
<dbReference type="PIRSF" id="PIRSF008502">
    <property type="entry name" value="UCP008502"/>
    <property type="match status" value="1"/>
</dbReference>
<dbReference type="Proteomes" id="UP001595841">
    <property type="component" value="Unassembled WGS sequence"/>
</dbReference>
<dbReference type="RefSeq" id="WP_379765108.1">
    <property type="nucleotide sequence ID" value="NZ_JBHSCL010000007.1"/>
</dbReference>
<organism evidence="1 2">
    <name type="scientific">Flagellimonas marina</name>
    <dbReference type="NCBI Taxonomy" id="1775168"/>
    <lineage>
        <taxon>Bacteria</taxon>
        <taxon>Pseudomonadati</taxon>
        <taxon>Bacteroidota</taxon>
        <taxon>Flavobacteriia</taxon>
        <taxon>Flavobacteriales</taxon>
        <taxon>Flavobacteriaceae</taxon>
        <taxon>Flagellimonas</taxon>
    </lineage>
</organism>
<comment type="caution">
    <text evidence="1">The sequence shown here is derived from an EMBL/GenBank/DDBJ whole genome shotgun (WGS) entry which is preliminary data.</text>
</comment>
<dbReference type="PANTHER" id="PTHR36439">
    <property type="entry name" value="BLL4334 PROTEIN"/>
    <property type="match status" value="1"/>
</dbReference>
<name>A0ABV8PLH1_9FLAO</name>
<gene>
    <name evidence="1" type="ORF">ACFOWS_12770</name>
</gene>
<proteinExistence type="predicted"/>
<sequence>MKKTFIALLRGINVGGQKKIKMAELRETLTRTGLENVQTYIQSGNVIFESSEGNLKSLENSIRETILKDFGFEVPTLVISGNDIKEILEANPFADKEEENKLYYVLLKKAPEKDLVTQFEEVNYPNEDFQVTEKCVYLMCKKGYGNAKLNNNLIEQKLKVEATTRNHKTMQKLLEMTQQG</sequence>
<protein>
    <submittedName>
        <fullName evidence="1">DUF1697 domain-containing protein</fullName>
    </submittedName>
</protein>
<reference evidence="2" key="1">
    <citation type="journal article" date="2019" name="Int. J. Syst. Evol. Microbiol.">
        <title>The Global Catalogue of Microorganisms (GCM) 10K type strain sequencing project: providing services to taxonomists for standard genome sequencing and annotation.</title>
        <authorList>
            <consortium name="The Broad Institute Genomics Platform"/>
            <consortium name="The Broad Institute Genome Sequencing Center for Infectious Disease"/>
            <person name="Wu L."/>
            <person name="Ma J."/>
        </authorList>
    </citation>
    <scope>NUCLEOTIDE SEQUENCE [LARGE SCALE GENOMIC DNA]</scope>
    <source>
        <strain evidence="2">CGMCC 1.15774</strain>
    </source>
</reference>
<dbReference type="Gene3D" id="3.30.70.1280">
    <property type="entry name" value="SP0830-like domains"/>
    <property type="match status" value="1"/>
</dbReference>
<dbReference type="PANTHER" id="PTHR36439:SF1">
    <property type="entry name" value="DUF1697 DOMAIN-CONTAINING PROTEIN"/>
    <property type="match status" value="1"/>
</dbReference>
<dbReference type="EMBL" id="JBHSCL010000007">
    <property type="protein sequence ID" value="MFC4221018.1"/>
    <property type="molecule type" value="Genomic_DNA"/>
</dbReference>
<keyword evidence="2" id="KW-1185">Reference proteome</keyword>
<dbReference type="Gene3D" id="3.30.70.1260">
    <property type="entry name" value="bacterial protein sp0830 like"/>
    <property type="match status" value="1"/>
</dbReference>